<accession>A0A078F2S3</accession>
<evidence type="ECO:0000313" key="3">
    <source>
        <dbReference type="Proteomes" id="UP000028999"/>
    </source>
</evidence>
<dbReference type="AlphaFoldDB" id="A0A078F2S3"/>
<sequence>MFTQSPPSDRFFPQPSSTQTSKHVQLPHLLPLRHHHFITHHRPWLRLDRNHRRSFRFKRVLLRHRRKREARSHLLGQRQHKPLSRRNLRLLTSGDVFSLRRRRLPLRHHLQHLACLLLEPSRSFSKPRPESFSVQLLLEYRVR</sequence>
<proteinExistence type="predicted"/>
<feature type="region of interest" description="Disordered" evidence="1">
    <location>
        <begin position="1"/>
        <end position="23"/>
    </location>
</feature>
<evidence type="ECO:0000313" key="2">
    <source>
        <dbReference type="EMBL" id="CDY07671.1"/>
    </source>
</evidence>
<protein>
    <submittedName>
        <fullName evidence="2">BnaA03g18400D protein</fullName>
    </submittedName>
</protein>
<keyword evidence="3" id="KW-1185">Reference proteome</keyword>
<dbReference type="EMBL" id="LK031980">
    <property type="protein sequence ID" value="CDY07671.1"/>
    <property type="molecule type" value="Genomic_DNA"/>
</dbReference>
<feature type="compositionally biased region" description="Polar residues" evidence="1">
    <location>
        <begin position="14"/>
        <end position="23"/>
    </location>
</feature>
<dbReference type="Gramene" id="CDY07671">
    <property type="protein sequence ID" value="CDY07671"/>
    <property type="gene ID" value="GSBRNA2T00124784001"/>
</dbReference>
<organism evidence="2 3">
    <name type="scientific">Brassica napus</name>
    <name type="common">Rape</name>
    <dbReference type="NCBI Taxonomy" id="3708"/>
    <lineage>
        <taxon>Eukaryota</taxon>
        <taxon>Viridiplantae</taxon>
        <taxon>Streptophyta</taxon>
        <taxon>Embryophyta</taxon>
        <taxon>Tracheophyta</taxon>
        <taxon>Spermatophyta</taxon>
        <taxon>Magnoliopsida</taxon>
        <taxon>eudicotyledons</taxon>
        <taxon>Gunneridae</taxon>
        <taxon>Pentapetalae</taxon>
        <taxon>rosids</taxon>
        <taxon>malvids</taxon>
        <taxon>Brassicales</taxon>
        <taxon>Brassicaceae</taxon>
        <taxon>Brassiceae</taxon>
        <taxon>Brassica</taxon>
    </lineage>
</organism>
<dbReference type="PaxDb" id="3708-A0A078F2S3"/>
<dbReference type="Proteomes" id="UP000028999">
    <property type="component" value="Unassembled WGS sequence"/>
</dbReference>
<evidence type="ECO:0000256" key="1">
    <source>
        <dbReference type="SAM" id="MobiDB-lite"/>
    </source>
</evidence>
<gene>
    <name evidence="2" type="primary">BnaA03g18400D</name>
    <name evidence="2" type="ORF">GSBRNA2T00124784001</name>
</gene>
<reference evidence="2 3" key="1">
    <citation type="journal article" date="2014" name="Science">
        <title>Plant genetics. Early allopolyploid evolution in the post-Neolithic Brassica napus oilseed genome.</title>
        <authorList>
            <person name="Chalhoub B."/>
            <person name="Denoeud F."/>
            <person name="Liu S."/>
            <person name="Parkin I.A."/>
            <person name="Tang H."/>
            <person name="Wang X."/>
            <person name="Chiquet J."/>
            <person name="Belcram H."/>
            <person name="Tong C."/>
            <person name="Samans B."/>
            <person name="Correa M."/>
            <person name="Da Silva C."/>
            <person name="Just J."/>
            <person name="Falentin C."/>
            <person name="Koh C.S."/>
            <person name="Le Clainche I."/>
            <person name="Bernard M."/>
            <person name="Bento P."/>
            <person name="Noel B."/>
            <person name="Labadie K."/>
            <person name="Alberti A."/>
            <person name="Charles M."/>
            <person name="Arnaud D."/>
            <person name="Guo H."/>
            <person name="Daviaud C."/>
            <person name="Alamery S."/>
            <person name="Jabbari K."/>
            <person name="Zhao M."/>
            <person name="Edger P.P."/>
            <person name="Chelaifa H."/>
            <person name="Tack D."/>
            <person name="Lassalle G."/>
            <person name="Mestiri I."/>
            <person name="Schnel N."/>
            <person name="Le Paslier M.C."/>
            <person name="Fan G."/>
            <person name="Renault V."/>
            <person name="Bayer P.E."/>
            <person name="Golicz A.A."/>
            <person name="Manoli S."/>
            <person name="Lee T.H."/>
            <person name="Thi V.H."/>
            <person name="Chalabi S."/>
            <person name="Hu Q."/>
            <person name="Fan C."/>
            <person name="Tollenaere R."/>
            <person name="Lu Y."/>
            <person name="Battail C."/>
            <person name="Shen J."/>
            <person name="Sidebottom C.H."/>
            <person name="Wang X."/>
            <person name="Canaguier A."/>
            <person name="Chauveau A."/>
            <person name="Berard A."/>
            <person name="Deniot G."/>
            <person name="Guan M."/>
            <person name="Liu Z."/>
            <person name="Sun F."/>
            <person name="Lim Y.P."/>
            <person name="Lyons E."/>
            <person name="Town C.D."/>
            <person name="Bancroft I."/>
            <person name="Wang X."/>
            <person name="Meng J."/>
            <person name="Ma J."/>
            <person name="Pires J.C."/>
            <person name="King G.J."/>
            <person name="Brunel D."/>
            <person name="Delourme R."/>
            <person name="Renard M."/>
            <person name="Aury J.M."/>
            <person name="Adams K.L."/>
            <person name="Batley J."/>
            <person name="Snowdon R.J."/>
            <person name="Tost J."/>
            <person name="Edwards D."/>
            <person name="Zhou Y."/>
            <person name="Hua W."/>
            <person name="Sharpe A.G."/>
            <person name="Paterson A.H."/>
            <person name="Guan C."/>
            <person name="Wincker P."/>
        </authorList>
    </citation>
    <scope>NUCLEOTIDE SEQUENCE [LARGE SCALE GENOMIC DNA]</scope>
    <source>
        <strain evidence="3">cv. Darmor-bzh</strain>
    </source>
</reference>
<name>A0A078F2S3_BRANA</name>